<evidence type="ECO:0000313" key="2">
    <source>
        <dbReference type="EMBL" id="TCJ89945.1"/>
    </source>
</evidence>
<dbReference type="EMBL" id="SMFR01000008">
    <property type="protein sequence ID" value="TCJ89945.1"/>
    <property type="molecule type" value="Genomic_DNA"/>
</dbReference>
<dbReference type="RefSeq" id="WP_067458330.1">
    <property type="nucleotide sequence ID" value="NZ_SMFR01000008.1"/>
</dbReference>
<dbReference type="Proteomes" id="UP000294856">
    <property type="component" value="Unassembled WGS sequence"/>
</dbReference>
<keyword evidence="3" id="KW-1185">Reference proteome</keyword>
<accession>A0A4V2P9K2</accession>
<reference evidence="2 3" key="1">
    <citation type="submission" date="2019-03" db="EMBL/GenBank/DDBJ databases">
        <title>Genomic Encyclopedia of Type Strains, Phase IV (KMG-IV): sequencing the most valuable type-strain genomes for metagenomic binning, comparative biology and taxonomic classification.</title>
        <authorList>
            <person name="Goeker M."/>
        </authorList>
    </citation>
    <scope>NUCLEOTIDE SEQUENCE [LARGE SCALE GENOMIC DNA]</scope>
    <source>
        <strain evidence="2 3">DSM 44684</strain>
    </source>
</reference>
<organism evidence="2 3">
    <name type="scientific">Nocardia alba</name>
    <dbReference type="NCBI Taxonomy" id="225051"/>
    <lineage>
        <taxon>Bacteria</taxon>
        <taxon>Bacillati</taxon>
        <taxon>Actinomycetota</taxon>
        <taxon>Actinomycetes</taxon>
        <taxon>Mycobacteriales</taxon>
        <taxon>Nocardiaceae</taxon>
        <taxon>Nocardia</taxon>
    </lineage>
</organism>
<keyword evidence="1" id="KW-0812">Transmembrane</keyword>
<dbReference type="AlphaFoldDB" id="A0A4V2P9K2"/>
<comment type="caution">
    <text evidence="2">The sequence shown here is derived from an EMBL/GenBank/DDBJ whole genome shotgun (WGS) entry which is preliminary data.</text>
</comment>
<evidence type="ECO:0000313" key="3">
    <source>
        <dbReference type="Proteomes" id="UP000294856"/>
    </source>
</evidence>
<keyword evidence="1" id="KW-1133">Transmembrane helix</keyword>
<dbReference type="STRING" id="1210063.GCA_001612665_05816"/>
<sequence>MRKETSNGPQGHGENLSFTEQLLLLVIGFGFNVALVFLPMLLPAEVTYVQLCTDPTIPVESVHANCS</sequence>
<protein>
    <submittedName>
        <fullName evidence="2">Uncharacterized protein</fullName>
    </submittedName>
</protein>
<keyword evidence="1" id="KW-0472">Membrane</keyword>
<name>A0A4V2P9K2_9NOCA</name>
<evidence type="ECO:0000256" key="1">
    <source>
        <dbReference type="SAM" id="Phobius"/>
    </source>
</evidence>
<feature type="transmembrane region" description="Helical" evidence="1">
    <location>
        <begin position="21"/>
        <end position="42"/>
    </location>
</feature>
<gene>
    <name evidence="2" type="ORF">DFR71_6235</name>
</gene>
<proteinExistence type="predicted"/>